<dbReference type="Gene3D" id="1.10.10.10">
    <property type="entry name" value="Winged helix-like DNA-binding domain superfamily/Winged helix DNA-binding domain"/>
    <property type="match status" value="1"/>
</dbReference>
<comment type="similarity">
    <text evidence="1">Belongs to the disease resistance NB-LRR family.</text>
</comment>
<dbReference type="GO" id="GO:0043531">
    <property type="term" value="F:ADP binding"/>
    <property type="evidence" value="ECO:0007669"/>
    <property type="project" value="InterPro"/>
</dbReference>
<dbReference type="InterPro" id="IPR002182">
    <property type="entry name" value="NB-ARC"/>
</dbReference>
<dbReference type="Pfam" id="PF23559">
    <property type="entry name" value="WHD_DRP"/>
    <property type="match status" value="1"/>
</dbReference>
<dbReference type="InterPro" id="IPR055414">
    <property type="entry name" value="LRR_R13L4/SHOC2-like"/>
</dbReference>
<dbReference type="PROSITE" id="PS51450">
    <property type="entry name" value="LRR"/>
    <property type="match status" value="1"/>
</dbReference>
<evidence type="ECO:0000256" key="2">
    <source>
        <dbReference type="ARBA" id="ARBA00022614"/>
    </source>
</evidence>
<feature type="domain" description="Disease resistance protein winged helix" evidence="10">
    <location>
        <begin position="430"/>
        <end position="502"/>
    </location>
</feature>
<dbReference type="EMBL" id="CM000764">
    <property type="protein sequence ID" value="OQU84059.1"/>
    <property type="molecule type" value="Genomic_DNA"/>
</dbReference>
<dbReference type="SUPFAM" id="SSF52540">
    <property type="entry name" value="P-loop containing nucleoside triphosphate hydrolases"/>
    <property type="match status" value="1"/>
</dbReference>
<sequence length="920" mass="103870">MDLVMGALGVLPSKMLELLKEEYKLQKGVKMKVQSLSRELECMHAALRKVAAVPWDQLDEQVKIWAREVREASYDIEDILDSFLVHVDGHEKADLSRLKRAMKKMGDLFSKGKARREISCAIEDIRKQLQEMTQRHNRYKVDDLVAKHGATTSIDPRLSALYTKVSQLVGIGEPRDKVAKMLISEGEDLETKIVSIVGFGGLGKTTLAKAVYENLTDDVPFKAFVPVGQNPDLNKVLKDILIGLDKWRYMTEFNLAILDERQLIDELREFLINKRYFIVIDDIWDVSSWNIIRYALYDNNLGSKIVITTRKHNVAMEAGCSYSMEPLPFDSSKELFYGRIFGSEQKCPKNFVGISEEIIKKCGGVPLAIITTSSLLANKLGNMKEWYEFCDSIGSGLGSSADMETMRKILSLSYYDLPAHLKTCLLYLSIFPEDYEIGRDRLIWRWIAEDFVPPGEGGKSLFELSESYFYELINTSLIQPVDTDDEGMPTACRVHDMVLDLICSLSREECFVTTILGDTKQETYSGGSKVHRLSLQNTTWPTMELPKLRSLAIFSGDIINSMPSFPCYHLLRVLDLEDCSLKDIPSLSFVGNLFHLRYLVLRNTEYAGELPSETGKLQLLQTLDLCGTFINKELPSSIVGLRRLMCLALDWSICLPNGLRNLTSLEVLRYAIVDSAQIAEELGHLTQLRILSIGPPVMDREAGCHEGICKALVESLGKLQKIRHLKLLSGSMVMNLEGSVESLGNLSFLRIIITSRLPTWINPGSLPLLSSLYITVAQMRREDIQVLGMLQALRVLKMRLGLASDNLQVLGRFAVGPDAFPCARVCRFYGFQTVPSMFPPGAMPRLEEFHFEITLYDFLEGEFISTDGLALHHLPSLRSVGVRLYPRHVTIQQELGMKVKEKLSEEADAHPNHPTLQYFY</sequence>
<dbReference type="GO" id="GO:0009626">
    <property type="term" value="P:plant-type hypersensitive response"/>
    <property type="evidence" value="ECO:0007669"/>
    <property type="project" value="UniProtKB-ARBA"/>
</dbReference>
<evidence type="ECO:0000259" key="11">
    <source>
        <dbReference type="Pfam" id="PF23598"/>
    </source>
</evidence>
<dbReference type="Gramene" id="OQU84059">
    <property type="protein sequence ID" value="OQU84059"/>
    <property type="gene ID" value="SORBI_3005G222600"/>
</dbReference>
<dbReference type="InParanoid" id="A0A1Z5RJY1"/>
<dbReference type="GO" id="GO:0042742">
    <property type="term" value="P:defense response to bacterium"/>
    <property type="evidence" value="ECO:0007669"/>
    <property type="project" value="UniProtKB-ARBA"/>
</dbReference>
<evidence type="ECO:0000259" key="9">
    <source>
        <dbReference type="Pfam" id="PF18052"/>
    </source>
</evidence>
<dbReference type="SUPFAM" id="SSF52058">
    <property type="entry name" value="L domain-like"/>
    <property type="match status" value="1"/>
</dbReference>
<dbReference type="InterPro" id="IPR038005">
    <property type="entry name" value="RX-like_CC"/>
</dbReference>
<dbReference type="Pfam" id="PF23598">
    <property type="entry name" value="LRR_14"/>
    <property type="match status" value="1"/>
</dbReference>
<dbReference type="PRINTS" id="PR00364">
    <property type="entry name" value="DISEASERSIST"/>
</dbReference>
<dbReference type="InterPro" id="IPR044974">
    <property type="entry name" value="Disease_R_plants"/>
</dbReference>
<dbReference type="OrthoDB" id="682957at2759"/>
<evidence type="ECO:0000256" key="3">
    <source>
        <dbReference type="ARBA" id="ARBA00022737"/>
    </source>
</evidence>
<dbReference type="PANTHER" id="PTHR23155">
    <property type="entry name" value="DISEASE RESISTANCE PROTEIN RP"/>
    <property type="match status" value="1"/>
</dbReference>
<dbReference type="InterPro" id="IPR058922">
    <property type="entry name" value="WHD_DRP"/>
</dbReference>
<dbReference type="GO" id="GO:0002758">
    <property type="term" value="P:innate immune response-activating signaling pathway"/>
    <property type="evidence" value="ECO:0007669"/>
    <property type="project" value="UniProtKB-ARBA"/>
</dbReference>
<evidence type="ECO:0000256" key="5">
    <source>
        <dbReference type="ARBA" id="ARBA00022821"/>
    </source>
</evidence>
<keyword evidence="4" id="KW-0547">Nucleotide-binding</keyword>
<keyword evidence="2" id="KW-0433">Leucine-rich repeat</keyword>
<dbReference type="Gene3D" id="3.80.10.10">
    <property type="entry name" value="Ribonuclease Inhibitor"/>
    <property type="match status" value="1"/>
</dbReference>
<proteinExistence type="inferred from homology"/>
<protein>
    <submittedName>
        <fullName evidence="12">Uncharacterized protein</fullName>
    </submittedName>
</protein>
<dbReference type="FunFam" id="1.10.10.10:FF:000322">
    <property type="entry name" value="Probable disease resistance protein At1g63360"/>
    <property type="match status" value="1"/>
</dbReference>
<dbReference type="InterPro" id="IPR001611">
    <property type="entry name" value="Leu-rich_rpt"/>
</dbReference>
<evidence type="ECO:0000259" key="10">
    <source>
        <dbReference type="Pfam" id="PF23559"/>
    </source>
</evidence>
<dbReference type="InterPro" id="IPR036388">
    <property type="entry name" value="WH-like_DNA-bd_sf"/>
</dbReference>
<evidence type="ECO:0000256" key="7">
    <source>
        <dbReference type="SAM" id="Coils"/>
    </source>
</evidence>
<evidence type="ECO:0000259" key="8">
    <source>
        <dbReference type="Pfam" id="PF00931"/>
    </source>
</evidence>
<reference evidence="12 13" key="1">
    <citation type="journal article" date="2009" name="Nature">
        <title>The Sorghum bicolor genome and the diversification of grasses.</title>
        <authorList>
            <person name="Paterson A.H."/>
            <person name="Bowers J.E."/>
            <person name="Bruggmann R."/>
            <person name="Dubchak I."/>
            <person name="Grimwood J."/>
            <person name="Gundlach H."/>
            <person name="Haberer G."/>
            <person name="Hellsten U."/>
            <person name="Mitros T."/>
            <person name="Poliakov A."/>
            <person name="Schmutz J."/>
            <person name="Spannagl M."/>
            <person name="Tang H."/>
            <person name="Wang X."/>
            <person name="Wicker T."/>
            <person name="Bharti A.K."/>
            <person name="Chapman J."/>
            <person name="Feltus F.A."/>
            <person name="Gowik U."/>
            <person name="Grigoriev I.V."/>
            <person name="Lyons E."/>
            <person name="Maher C.A."/>
            <person name="Martis M."/>
            <person name="Narechania A."/>
            <person name="Otillar R.P."/>
            <person name="Penning B.W."/>
            <person name="Salamov A.A."/>
            <person name="Wang Y."/>
            <person name="Zhang L."/>
            <person name="Carpita N.C."/>
            <person name="Freeling M."/>
            <person name="Gingle A.R."/>
            <person name="Hash C.T."/>
            <person name="Keller B."/>
            <person name="Klein P."/>
            <person name="Kresovich S."/>
            <person name="McCann M.C."/>
            <person name="Ming R."/>
            <person name="Peterson D.G."/>
            <person name="Mehboob-ur-Rahman"/>
            <person name="Ware D."/>
            <person name="Westhoff P."/>
            <person name="Mayer K.F."/>
            <person name="Messing J."/>
            <person name="Rokhsar D.S."/>
        </authorList>
    </citation>
    <scope>NUCLEOTIDE SEQUENCE [LARGE SCALE GENOMIC DNA]</scope>
    <source>
        <strain evidence="13">cv. BTx623</strain>
    </source>
</reference>
<evidence type="ECO:0000256" key="1">
    <source>
        <dbReference type="ARBA" id="ARBA00008894"/>
    </source>
</evidence>
<keyword evidence="13" id="KW-1185">Reference proteome</keyword>
<dbReference type="InterPro" id="IPR032675">
    <property type="entry name" value="LRR_dom_sf"/>
</dbReference>
<feature type="coiled-coil region" evidence="7">
    <location>
        <begin position="115"/>
        <end position="142"/>
    </location>
</feature>
<feature type="domain" description="NB-ARC" evidence="8">
    <location>
        <begin position="176"/>
        <end position="325"/>
    </location>
</feature>
<dbReference type="CDD" id="cd14798">
    <property type="entry name" value="RX-CC_like"/>
    <property type="match status" value="1"/>
</dbReference>
<dbReference type="Pfam" id="PF00931">
    <property type="entry name" value="NB-ARC"/>
    <property type="match status" value="1"/>
</dbReference>
<dbReference type="EMBL" id="CM000764">
    <property type="protein sequence ID" value="OQU84060.1"/>
    <property type="molecule type" value="Genomic_DNA"/>
</dbReference>
<dbReference type="Gramene" id="OQU84060">
    <property type="protein sequence ID" value="OQU84060"/>
    <property type="gene ID" value="SORBI_3005G222600"/>
</dbReference>
<dbReference type="Gene3D" id="3.40.50.300">
    <property type="entry name" value="P-loop containing nucleotide triphosphate hydrolases"/>
    <property type="match status" value="1"/>
</dbReference>
<feature type="domain" description="Disease resistance R13L4/SHOC-2-like LRR" evidence="11">
    <location>
        <begin position="547"/>
        <end position="916"/>
    </location>
</feature>
<evidence type="ECO:0000313" key="13">
    <source>
        <dbReference type="Proteomes" id="UP000000768"/>
    </source>
</evidence>
<dbReference type="PANTHER" id="PTHR23155:SF1116">
    <property type="entry name" value="OS12G0273300 PROTEIN"/>
    <property type="match status" value="1"/>
</dbReference>
<dbReference type="InterPro" id="IPR041118">
    <property type="entry name" value="Rx_N"/>
</dbReference>
<dbReference type="Pfam" id="PF18052">
    <property type="entry name" value="Rx_N"/>
    <property type="match status" value="1"/>
</dbReference>
<organism evidence="12 13">
    <name type="scientific">Sorghum bicolor</name>
    <name type="common">Sorghum</name>
    <name type="synonym">Sorghum vulgare</name>
    <dbReference type="NCBI Taxonomy" id="4558"/>
    <lineage>
        <taxon>Eukaryota</taxon>
        <taxon>Viridiplantae</taxon>
        <taxon>Streptophyta</taxon>
        <taxon>Embryophyta</taxon>
        <taxon>Tracheophyta</taxon>
        <taxon>Spermatophyta</taxon>
        <taxon>Magnoliopsida</taxon>
        <taxon>Liliopsida</taxon>
        <taxon>Poales</taxon>
        <taxon>Poaceae</taxon>
        <taxon>PACMAD clade</taxon>
        <taxon>Panicoideae</taxon>
        <taxon>Andropogonodae</taxon>
        <taxon>Andropogoneae</taxon>
        <taxon>Sorghinae</taxon>
        <taxon>Sorghum</taxon>
    </lineage>
</organism>
<accession>A0A1Z5RJY1</accession>
<evidence type="ECO:0000256" key="4">
    <source>
        <dbReference type="ARBA" id="ARBA00022741"/>
    </source>
</evidence>
<dbReference type="InterPro" id="IPR027417">
    <property type="entry name" value="P-loop_NTPase"/>
</dbReference>
<dbReference type="InterPro" id="IPR042197">
    <property type="entry name" value="Apaf_helical"/>
</dbReference>
<reference evidence="13" key="3">
    <citation type="journal article" date="2018" name="Plant J.">
        <title>The Sorghum bicolor reference genome: improved assembly, gene annotations, a transcriptome atlas, and signatures of genome organization.</title>
        <authorList>
            <person name="McCormick R.F."/>
            <person name="Truong S.K."/>
            <person name="Sreedasyam A."/>
            <person name="Jenkins J."/>
            <person name="Shu S."/>
            <person name="Sims D."/>
            <person name="Kennedy M."/>
            <person name="Amirebrahimi M."/>
            <person name="Weers B.D."/>
            <person name="McKinley B."/>
            <person name="Mattison A."/>
            <person name="Morishige D.T."/>
            <person name="Grimwood J."/>
            <person name="Schmutz J."/>
            <person name="Mullet J.E."/>
        </authorList>
    </citation>
    <scope>NUCLEOTIDE SEQUENCE [LARGE SCALE GENOMIC DNA]</scope>
    <source>
        <strain evidence="13">cv. BTx623</strain>
    </source>
</reference>
<feature type="domain" description="Disease resistance N-terminal" evidence="9">
    <location>
        <begin position="7"/>
        <end position="92"/>
    </location>
</feature>
<keyword evidence="3" id="KW-0677">Repeat</keyword>
<evidence type="ECO:0000313" key="12">
    <source>
        <dbReference type="EMBL" id="OQU84060.1"/>
    </source>
</evidence>
<keyword evidence="6 7" id="KW-0175">Coiled coil</keyword>
<gene>
    <name evidence="12" type="ORF">SORBI_3005G222600</name>
</gene>
<dbReference type="Gene3D" id="1.20.5.4130">
    <property type="match status" value="1"/>
</dbReference>
<name>A0A1Z5RJY1_SORBI</name>
<dbReference type="eggNOG" id="KOG4658">
    <property type="taxonomic scope" value="Eukaryota"/>
</dbReference>
<dbReference type="OMA" id="CHEGICK"/>
<dbReference type="AlphaFoldDB" id="A0A1Z5RJY1"/>
<dbReference type="Gene3D" id="1.10.8.430">
    <property type="entry name" value="Helical domain of apoptotic protease-activating factors"/>
    <property type="match status" value="1"/>
</dbReference>
<reference evidence="12" key="2">
    <citation type="submission" date="2017-02" db="EMBL/GenBank/DDBJ databases">
        <title>WGS assembly of Sorghum bicolor.</title>
        <authorList>
            <person name="Paterson A."/>
            <person name="Mullet J."/>
            <person name="Bowers J."/>
            <person name="Bruggmann R."/>
            <person name="Dubchak I."/>
            <person name="Grimwood J."/>
            <person name="Gundlach H."/>
            <person name="Haberer G."/>
            <person name="Hellsten U."/>
            <person name="Mitros T."/>
            <person name="Poliakov A."/>
            <person name="Schmutz J."/>
            <person name="Spannagl M."/>
            <person name="Tang H."/>
            <person name="Wang X."/>
            <person name="Wicker T."/>
            <person name="Bharti A."/>
            <person name="Chapman J."/>
            <person name="Feltus F."/>
            <person name="Gowik U."/>
            <person name="Grigoriev I."/>
            <person name="Lyons E."/>
            <person name="Maher C."/>
            <person name="Martis M."/>
            <person name="Narechania A."/>
            <person name="Otillar R."/>
            <person name="Penning B."/>
            <person name="Salamov A."/>
            <person name="Wang Y."/>
            <person name="Zhang L."/>
            <person name="Carpita N."/>
            <person name="Freeling M."/>
            <person name="Gingle A."/>
            <person name="Hash C."/>
            <person name="Keller B."/>
            <person name="Klein P."/>
            <person name="Kresovich S."/>
            <person name="Mccann M."/>
            <person name="Ming R."/>
            <person name="Peterson D."/>
            <person name="Rahman M."/>
            <person name="Ware D."/>
            <person name="Westhoff P."/>
            <person name="Mayer K."/>
            <person name="Messing J."/>
            <person name="Sims D."/>
            <person name="Jenkins J."/>
            <person name="Shu S."/>
            <person name="Rokhsar D."/>
        </authorList>
    </citation>
    <scope>NUCLEOTIDE SEQUENCE</scope>
</reference>
<evidence type="ECO:0000256" key="6">
    <source>
        <dbReference type="ARBA" id="ARBA00023054"/>
    </source>
</evidence>
<keyword evidence="5" id="KW-0611">Plant defense</keyword>
<dbReference type="Proteomes" id="UP000000768">
    <property type="component" value="Chromosome 5"/>
</dbReference>